<keyword evidence="2" id="KW-1133">Transmembrane helix</keyword>
<evidence type="ECO:0000313" key="3">
    <source>
        <dbReference type="EMBL" id="TNV77036.1"/>
    </source>
</evidence>
<protein>
    <submittedName>
        <fullName evidence="3">Uncharacterized protein</fullName>
    </submittedName>
</protein>
<proteinExistence type="predicted"/>
<keyword evidence="4" id="KW-1185">Reference proteome</keyword>
<feature type="transmembrane region" description="Helical" evidence="2">
    <location>
        <begin position="45"/>
        <end position="63"/>
    </location>
</feature>
<reference evidence="3" key="1">
    <citation type="submission" date="2019-06" db="EMBL/GenBank/DDBJ databases">
        <authorList>
            <person name="Zheng W."/>
        </authorList>
    </citation>
    <scope>NUCLEOTIDE SEQUENCE</scope>
    <source>
        <strain evidence="3">QDHG01</strain>
    </source>
</reference>
<dbReference type="EMBL" id="RRYP01012549">
    <property type="protein sequence ID" value="TNV77036.1"/>
    <property type="molecule type" value="Genomic_DNA"/>
</dbReference>
<organism evidence="3 4">
    <name type="scientific">Halteria grandinella</name>
    <dbReference type="NCBI Taxonomy" id="5974"/>
    <lineage>
        <taxon>Eukaryota</taxon>
        <taxon>Sar</taxon>
        <taxon>Alveolata</taxon>
        <taxon>Ciliophora</taxon>
        <taxon>Intramacronucleata</taxon>
        <taxon>Spirotrichea</taxon>
        <taxon>Stichotrichia</taxon>
        <taxon>Sporadotrichida</taxon>
        <taxon>Halteriidae</taxon>
        <taxon>Halteria</taxon>
    </lineage>
</organism>
<evidence type="ECO:0000256" key="1">
    <source>
        <dbReference type="SAM" id="MobiDB-lite"/>
    </source>
</evidence>
<feature type="compositionally biased region" description="Polar residues" evidence="1">
    <location>
        <begin position="11"/>
        <end position="26"/>
    </location>
</feature>
<sequence length="68" mass="7873">MAERQNRYGMRNSQRNRNNITRQSKPTTPPVMVTIQGKQYQRNHLIIGALAAVLILIYLIHLLKELTS</sequence>
<comment type="caution">
    <text evidence="3">The sequence shown here is derived from an EMBL/GenBank/DDBJ whole genome shotgun (WGS) entry which is preliminary data.</text>
</comment>
<evidence type="ECO:0000313" key="4">
    <source>
        <dbReference type="Proteomes" id="UP000785679"/>
    </source>
</evidence>
<dbReference type="AlphaFoldDB" id="A0A8J8NMU2"/>
<feature type="region of interest" description="Disordered" evidence="1">
    <location>
        <begin position="1"/>
        <end position="30"/>
    </location>
</feature>
<keyword evidence="2" id="KW-0472">Membrane</keyword>
<accession>A0A8J8NMU2</accession>
<gene>
    <name evidence="3" type="ORF">FGO68_gene4865</name>
</gene>
<dbReference type="Proteomes" id="UP000785679">
    <property type="component" value="Unassembled WGS sequence"/>
</dbReference>
<evidence type="ECO:0000256" key="2">
    <source>
        <dbReference type="SAM" id="Phobius"/>
    </source>
</evidence>
<keyword evidence="2" id="KW-0812">Transmembrane</keyword>
<name>A0A8J8NMU2_HALGN</name>